<reference evidence="3" key="1">
    <citation type="submission" date="2021-07" db="EMBL/GenBank/DDBJ databases">
        <authorList>
            <person name="Durling M."/>
        </authorList>
    </citation>
    <scope>NUCLEOTIDE SEQUENCE</scope>
</reference>
<protein>
    <submittedName>
        <fullName evidence="3">Uncharacterized protein</fullName>
    </submittedName>
</protein>
<organism evidence="3 4">
    <name type="scientific">Hymenoscyphus albidus</name>
    <dbReference type="NCBI Taxonomy" id="595503"/>
    <lineage>
        <taxon>Eukaryota</taxon>
        <taxon>Fungi</taxon>
        <taxon>Dikarya</taxon>
        <taxon>Ascomycota</taxon>
        <taxon>Pezizomycotina</taxon>
        <taxon>Leotiomycetes</taxon>
        <taxon>Helotiales</taxon>
        <taxon>Helotiaceae</taxon>
        <taxon>Hymenoscyphus</taxon>
    </lineage>
</organism>
<evidence type="ECO:0000256" key="2">
    <source>
        <dbReference type="SAM" id="MobiDB-lite"/>
    </source>
</evidence>
<evidence type="ECO:0000256" key="1">
    <source>
        <dbReference type="SAM" id="Coils"/>
    </source>
</evidence>
<proteinExistence type="predicted"/>
<feature type="coiled-coil region" evidence="1">
    <location>
        <begin position="39"/>
        <end position="69"/>
    </location>
</feature>
<evidence type="ECO:0000313" key="4">
    <source>
        <dbReference type="Proteomes" id="UP000701801"/>
    </source>
</evidence>
<gene>
    <name evidence="3" type="ORF">HYALB_00012438</name>
</gene>
<evidence type="ECO:0000313" key="3">
    <source>
        <dbReference type="EMBL" id="CAG8980621.1"/>
    </source>
</evidence>
<sequence length="141" mass="16175">MKVQENQSLQKLLEVEREKYNTIQIQHIDCRNRISRDEYNLLKENQNALQEHLQSLNELRVDYDSLKSTHENCIANEVKSKEELNILKGRLPQYPVVPYNYNMPGIMAPPFYTTSGNSQQSQPLDARAPVFTPSVPSSVAG</sequence>
<accession>A0A9N9LXY9</accession>
<dbReference type="EMBL" id="CAJVRM010000401">
    <property type="protein sequence ID" value="CAG8980621.1"/>
    <property type="molecule type" value="Genomic_DNA"/>
</dbReference>
<feature type="compositionally biased region" description="Polar residues" evidence="2">
    <location>
        <begin position="112"/>
        <end position="123"/>
    </location>
</feature>
<feature type="region of interest" description="Disordered" evidence="2">
    <location>
        <begin position="112"/>
        <end position="141"/>
    </location>
</feature>
<keyword evidence="1" id="KW-0175">Coiled coil</keyword>
<keyword evidence="4" id="KW-1185">Reference proteome</keyword>
<comment type="caution">
    <text evidence="3">The sequence shown here is derived from an EMBL/GenBank/DDBJ whole genome shotgun (WGS) entry which is preliminary data.</text>
</comment>
<name>A0A9N9LXY9_9HELO</name>
<dbReference type="AlphaFoldDB" id="A0A9N9LXY9"/>
<dbReference type="Proteomes" id="UP000701801">
    <property type="component" value="Unassembled WGS sequence"/>
</dbReference>